<name>A0AAW0ECN0_9AGAR</name>
<reference evidence="1 2" key="1">
    <citation type="journal article" date="2024" name="J Genomics">
        <title>Draft genome sequencing and assembly of Favolaschia claudopus CIRM-BRFM 2984 isolated from oak limbs.</title>
        <authorList>
            <person name="Navarro D."/>
            <person name="Drula E."/>
            <person name="Chaduli D."/>
            <person name="Cazenave R."/>
            <person name="Ahrendt S."/>
            <person name="Wang J."/>
            <person name="Lipzen A."/>
            <person name="Daum C."/>
            <person name="Barry K."/>
            <person name="Grigoriev I.V."/>
            <person name="Favel A."/>
            <person name="Rosso M.N."/>
            <person name="Martin F."/>
        </authorList>
    </citation>
    <scope>NUCLEOTIDE SEQUENCE [LARGE SCALE GENOMIC DNA]</scope>
    <source>
        <strain evidence="1 2">CIRM-BRFM 2984</strain>
    </source>
</reference>
<evidence type="ECO:0000313" key="1">
    <source>
        <dbReference type="EMBL" id="KAK7063422.1"/>
    </source>
</evidence>
<accession>A0AAW0ECN0</accession>
<dbReference type="AlphaFoldDB" id="A0AAW0ECN0"/>
<feature type="non-terminal residue" evidence="1">
    <location>
        <position position="1"/>
    </location>
</feature>
<dbReference type="EMBL" id="JAWWNJ010000001">
    <property type="protein sequence ID" value="KAK7063422.1"/>
    <property type="molecule type" value="Genomic_DNA"/>
</dbReference>
<gene>
    <name evidence="1" type="ORF">R3P38DRAFT_2818546</name>
</gene>
<dbReference type="Proteomes" id="UP001362999">
    <property type="component" value="Unassembled WGS sequence"/>
</dbReference>
<protein>
    <submittedName>
        <fullName evidence="1">Uncharacterized protein</fullName>
    </submittedName>
</protein>
<sequence>RASNSRLRLRLRPYLHSPSSLRYFQPTLVLMASSPSSSASAFGAHTRPRLLPFAPSPFPRRLKALLSPRVSIACRGILISIAIIGSCGDRKYLEAQDGLSSRGHTRAVWWPDEAEKGERRRAGRRAVRVGDGVWSRREEEIYERRGKLPVEREVEVEEDVWEEEKVWVEAVGVGTWEEKNAELAEPRILIIQHSVGAMQDMAVTY</sequence>
<keyword evidence="2" id="KW-1185">Reference proteome</keyword>
<comment type="caution">
    <text evidence="1">The sequence shown here is derived from an EMBL/GenBank/DDBJ whole genome shotgun (WGS) entry which is preliminary data.</text>
</comment>
<evidence type="ECO:0000313" key="2">
    <source>
        <dbReference type="Proteomes" id="UP001362999"/>
    </source>
</evidence>
<proteinExistence type="predicted"/>
<organism evidence="1 2">
    <name type="scientific">Favolaschia claudopus</name>
    <dbReference type="NCBI Taxonomy" id="2862362"/>
    <lineage>
        <taxon>Eukaryota</taxon>
        <taxon>Fungi</taxon>
        <taxon>Dikarya</taxon>
        <taxon>Basidiomycota</taxon>
        <taxon>Agaricomycotina</taxon>
        <taxon>Agaricomycetes</taxon>
        <taxon>Agaricomycetidae</taxon>
        <taxon>Agaricales</taxon>
        <taxon>Marasmiineae</taxon>
        <taxon>Mycenaceae</taxon>
        <taxon>Favolaschia</taxon>
    </lineage>
</organism>